<evidence type="ECO:0000256" key="3">
    <source>
        <dbReference type="ARBA" id="ARBA00023315"/>
    </source>
</evidence>
<evidence type="ECO:0000259" key="5">
    <source>
        <dbReference type="Pfam" id="PF13302"/>
    </source>
</evidence>
<keyword evidence="7" id="KW-1185">Reference proteome</keyword>
<keyword evidence="2" id="KW-0808">Transferase</keyword>
<dbReference type="EMBL" id="JBAHYK010000072">
    <property type="protein sequence ID" value="KAL0579075.1"/>
    <property type="molecule type" value="Genomic_DNA"/>
</dbReference>
<protein>
    <recommendedName>
        <fullName evidence="5">N-acetyltransferase domain-containing protein</fullName>
    </recommendedName>
</protein>
<gene>
    <name evidence="6" type="ORF">V5O48_002917</name>
</gene>
<evidence type="ECO:0000256" key="2">
    <source>
        <dbReference type="ARBA" id="ARBA00022679"/>
    </source>
</evidence>
<dbReference type="Gene3D" id="3.40.630.30">
    <property type="match status" value="1"/>
</dbReference>
<name>A0ABR3FUA6_9AGAR</name>
<evidence type="ECO:0000256" key="4">
    <source>
        <dbReference type="SAM" id="MobiDB-lite"/>
    </source>
</evidence>
<feature type="domain" description="N-acetyltransferase" evidence="5">
    <location>
        <begin position="14"/>
        <end position="216"/>
    </location>
</feature>
<accession>A0ABR3FUA6</accession>
<reference evidence="6 7" key="1">
    <citation type="submission" date="2024-02" db="EMBL/GenBank/DDBJ databases">
        <title>A draft genome for the cacao thread blight pathogen Marasmius crinis-equi.</title>
        <authorList>
            <person name="Cohen S.P."/>
            <person name="Baruah I.K."/>
            <person name="Amoako-Attah I."/>
            <person name="Bukari Y."/>
            <person name="Meinhardt L.W."/>
            <person name="Bailey B.A."/>
        </authorList>
    </citation>
    <scope>NUCLEOTIDE SEQUENCE [LARGE SCALE GENOMIC DNA]</scope>
    <source>
        <strain evidence="6 7">GH-76</strain>
    </source>
</reference>
<comment type="similarity">
    <text evidence="1">Belongs to the acetyltransferase family. GNAT subfamily.</text>
</comment>
<sequence length="240" mass="27240">MRANKDTVLIGDKVVLVPYEAEHVPKYHAWMQDEEIRRLTASEPLSLQEEFEMQRKWREDEDKLTFIILARTSEVDGTLGQVSSKDPAIVRLPMVGDVNLFLSGDISSTTTSPNTEHPGDEEDEFTAEAEIMIAEPAYRRKGMALEALELMFRYATAQGPASFSKRPTNKHHSGEPHNSAREFPSLPNPIPPRCLLTRITENNEASIKLFNKLGFEVTKRVEVFGEVEMRWKEPKSLEGL</sequence>
<proteinExistence type="inferred from homology"/>
<comment type="caution">
    <text evidence="6">The sequence shown here is derived from an EMBL/GenBank/DDBJ whole genome shotgun (WGS) entry which is preliminary data.</text>
</comment>
<dbReference type="PANTHER" id="PTHR13256:SF16">
    <property type="entry name" value="ALPHA_BETA-TUBULIN-N-ACETYLTRANSFERASE 9"/>
    <property type="match status" value="1"/>
</dbReference>
<feature type="region of interest" description="Disordered" evidence="4">
    <location>
        <begin position="161"/>
        <end position="187"/>
    </location>
</feature>
<dbReference type="InterPro" id="IPR039135">
    <property type="entry name" value="NAT9-like"/>
</dbReference>
<organism evidence="6 7">
    <name type="scientific">Marasmius crinis-equi</name>
    <dbReference type="NCBI Taxonomy" id="585013"/>
    <lineage>
        <taxon>Eukaryota</taxon>
        <taxon>Fungi</taxon>
        <taxon>Dikarya</taxon>
        <taxon>Basidiomycota</taxon>
        <taxon>Agaricomycotina</taxon>
        <taxon>Agaricomycetes</taxon>
        <taxon>Agaricomycetidae</taxon>
        <taxon>Agaricales</taxon>
        <taxon>Marasmiineae</taxon>
        <taxon>Marasmiaceae</taxon>
        <taxon>Marasmius</taxon>
    </lineage>
</organism>
<evidence type="ECO:0000313" key="7">
    <source>
        <dbReference type="Proteomes" id="UP001465976"/>
    </source>
</evidence>
<keyword evidence="3" id="KW-0012">Acyltransferase</keyword>
<evidence type="ECO:0000256" key="1">
    <source>
        <dbReference type="ARBA" id="ARBA00009342"/>
    </source>
</evidence>
<evidence type="ECO:0000313" key="6">
    <source>
        <dbReference type="EMBL" id="KAL0579075.1"/>
    </source>
</evidence>
<dbReference type="InterPro" id="IPR000182">
    <property type="entry name" value="GNAT_dom"/>
</dbReference>
<dbReference type="Proteomes" id="UP001465976">
    <property type="component" value="Unassembled WGS sequence"/>
</dbReference>
<dbReference type="SUPFAM" id="SSF55729">
    <property type="entry name" value="Acyl-CoA N-acyltransferases (Nat)"/>
    <property type="match status" value="1"/>
</dbReference>
<dbReference type="InterPro" id="IPR016181">
    <property type="entry name" value="Acyl_CoA_acyltransferase"/>
</dbReference>
<dbReference type="PANTHER" id="PTHR13256">
    <property type="entry name" value="N-ACETYLTRANSFERASE 9"/>
    <property type="match status" value="1"/>
</dbReference>
<dbReference type="Pfam" id="PF13302">
    <property type="entry name" value="Acetyltransf_3"/>
    <property type="match status" value="1"/>
</dbReference>